<dbReference type="EMBL" id="CP157355">
    <property type="protein sequence ID" value="XBL99208.1"/>
    <property type="molecule type" value="Genomic_DNA"/>
</dbReference>
<dbReference type="InterPro" id="IPR006644">
    <property type="entry name" value="Cadg"/>
</dbReference>
<dbReference type="Gene3D" id="2.60.40.10">
    <property type="entry name" value="Immunoglobulins"/>
    <property type="match status" value="4"/>
</dbReference>
<keyword evidence="1" id="KW-0732">Signal</keyword>
<organism evidence="3">
    <name type="scientific">Chitinibacter mangrovi</name>
    <dbReference type="NCBI Taxonomy" id="3153927"/>
    <lineage>
        <taxon>Bacteria</taxon>
        <taxon>Pseudomonadati</taxon>
        <taxon>Pseudomonadota</taxon>
        <taxon>Betaproteobacteria</taxon>
        <taxon>Neisseriales</taxon>
        <taxon>Chitinibacteraceae</taxon>
        <taxon>Chitinibacter</taxon>
    </lineage>
</organism>
<evidence type="ECO:0000259" key="2">
    <source>
        <dbReference type="SMART" id="SM00736"/>
    </source>
</evidence>
<feature type="signal peptide" evidence="1">
    <location>
        <begin position="1"/>
        <end position="26"/>
    </location>
</feature>
<reference evidence="3" key="1">
    <citation type="submission" date="2024-05" db="EMBL/GenBank/DDBJ databases">
        <authorList>
            <person name="Yang L."/>
            <person name="Pan L."/>
        </authorList>
    </citation>
    <scope>NUCLEOTIDE SEQUENCE</scope>
    <source>
        <strain evidence="3">FCG-7</strain>
    </source>
</reference>
<dbReference type="KEGG" id="cmav:ABHF33_08960"/>
<dbReference type="AlphaFoldDB" id="A0AAU7F5N2"/>
<dbReference type="GO" id="GO:0005509">
    <property type="term" value="F:calcium ion binding"/>
    <property type="evidence" value="ECO:0007669"/>
    <property type="project" value="InterPro"/>
</dbReference>
<evidence type="ECO:0000256" key="1">
    <source>
        <dbReference type="SAM" id="SignalP"/>
    </source>
</evidence>
<proteinExistence type="predicted"/>
<feature type="domain" description="Dystroglycan-type cadherin-like" evidence="2">
    <location>
        <begin position="740"/>
        <end position="832"/>
    </location>
</feature>
<dbReference type="InterPro" id="IPR013783">
    <property type="entry name" value="Ig-like_fold"/>
</dbReference>
<dbReference type="GO" id="GO:0016020">
    <property type="term" value="C:membrane"/>
    <property type="evidence" value="ECO:0007669"/>
    <property type="project" value="InterPro"/>
</dbReference>
<feature type="domain" description="Dystroglycan-type cadherin-like" evidence="2">
    <location>
        <begin position="647"/>
        <end position="739"/>
    </location>
</feature>
<sequence length="922" mass="96356">MNTSFLAFPLSYALLCAGFFPVVLKAADTVEPEPPAERNFEAEFSANQSDPFGFVATGELTGLLGEQYPVYSRLQLGQNYRELLMRAGLPLFGQQGLIVLTGRGLYSRQEYDFGSSLTKAWTRESTFGIDISGKLFGFKTGAYGSYSKAPAKDLGSVLQTIETDDVYRQYLQPRRLSGNRDWSGGLMLSGVVNPTLRTSLSLGVQRVERILSSGTQVNTGMTSSLAVDWLPGGGSMLNVNGNISRDTYGANIRFYYPIVRQVSAFVQCNGSRYRASRDNQLACGVGVQYRFGASPAITTFETDTPDTFTPRELMDQTRQIPVYATHSTTPVQVDNTASPILLTEISKSGLDDNSSFDRQTGDIVVTTNSNLVCGSPLRFTRIMGGSEASLPLSLLSTNPSSTPQVIRFDTRGLRPYLQGGAAPATFIASFEQCTVTLTSSGEQLIIRSVTTKPNLPDSPSMLQAPLVSITGTASLSISNRLTDPDGLRNIEYLLYSARGELIGRNSSGSFSGLNANTVYQAQTRAEALNKSTGVYSQITSPLTTAQTQAATPPVVGNVPDQNGQVGSAISLTLSNFVTASNGDAITGYMLSGALPSGLVFDSTSGVLSGTPTAVGFATLSLSAMDKDGVSNSDSFVLTIDPAPVPPVVASIPDQIAQAGSAFSLNLGSFVSSTNGDAITSYMLSGALPSGLVFNSNTGILSGTPIAAGTVTLDFSAADKDGVSNSDRFVLTIAPAPVPPVVANIPDQTGQVGSAFSLNLGGFVAATNGDGITSYILTGALPSGLVFNSGTGILSGTPIAAGTVTLSFSAADKDGASNSDNFVLTIIPAPGTPPVVGSISDQFYNFGTFSLNLSNFVTPTDGDPILNYSLSGSLPAGLNFNSSTGVISGLVSDTSGLDFPLSFSATDKNGQSNVVSFTLINSF</sequence>
<dbReference type="InterPro" id="IPR015919">
    <property type="entry name" value="Cadherin-like_sf"/>
</dbReference>
<feature type="chain" id="PRO_5043414271" evidence="1">
    <location>
        <begin position="27"/>
        <end position="922"/>
    </location>
</feature>
<dbReference type="Pfam" id="PF05345">
    <property type="entry name" value="He_PIG"/>
    <property type="match status" value="4"/>
</dbReference>
<protein>
    <submittedName>
        <fullName evidence="3">Ig domain-containing protein</fullName>
    </submittedName>
</protein>
<dbReference type="SMART" id="SM00736">
    <property type="entry name" value="CADG"/>
    <property type="match status" value="3"/>
</dbReference>
<accession>A0AAU7F5N2</accession>
<evidence type="ECO:0000313" key="3">
    <source>
        <dbReference type="EMBL" id="XBL99208.1"/>
    </source>
</evidence>
<dbReference type="RefSeq" id="WP_348943642.1">
    <property type="nucleotide sequence ID" value="NZ_CP157355.1"/>
</dbReference>
<gene>
    <name evidence="3" type="ORF">ABHF33_08960</name>
</gene>
<name>A0AAU7F5N2_9NEIS</name>
<feature type="domain" description="Dystroglycan-type cadherin-like" evidence="2">
    <location>
        <begin position="553"/>
        <end position="646"/>
    </location>
</feature>
<dbReference type="SUPFAM" id="SSF49313">
    <property type="entry name" value="Cadherin-like"/>
    <property type="match status" value="4"/>
</dbReference>